<dbReference type="EMBL" id="JAPFQI010000005">
    <property type="protein sequence ID" value="MCW8085808.1"/>
    <property type="molecule type" value="Genomic_DNA"/>
</dbReference>
<dbReference type="InterPro" id="IPR043133">
    <property type="entry name" value="GTP-CH-I_C/QueF"/>
</dbReference>
<dbReference type="GO" id="GO:0004150">
    <property type="term" value="F:dihydroneopterin aldolase activity"/>
    <property type="evidence" value="ECO:0007669"/>
    <property type="project" value="UniProtKB-EC"/>
</dbReference>
<dbReference type="RefSeq" id="WP_301589759.1">
    <property type="nucleotide sequence ID" value="NZ_JAPFQI010000005.1"/>
</dbReference>
<protein>
    <submittedName>
        <fullName evidence="2">Dihydroneopterin aldolase</fullName>
        <ecNumber evidence="2">4.1.2.25</ecNumber>
    </submittedName>
</protein>
<evidence type="ECO:0000313" key="3">
    <source>
        <dbReference type="Proteomes" id="UP001526430"/>
    </source>
</evidence>
<comment type="caution">
    <text evidence="2">The sequence shown here is derived from an EMBL/GenBank/DDBJ whole genome shotgun (WGS) entry which is preliminary data.</text>
</comment>
<dbReference type="Gene3D" id="3.30.1130.10">
    <property type="match status" value="1"/>
</dbReference>
<organism evidence="2 3">
    <name type="scientific">Sabulicella glaciei</name>
    <dbReference type="NCBI Taxonomy" id="2984948"/>
    <lineage>
        <taxon>Bacteria</taxon>
        <taxon>Pseudomonadati</taxon>
        <taxon>Pseudomonadota</taxon>
        <taxon>Alphaproteobacteria</taxon>
        <taxon>Acetobacterales</taxon>
        <taxon>Acetobacteraceae</taxon>
        <taxon>Sabulicella</taxon>
    </lineage>
</organism>
<dbReference type="InterPro" id="IPR006157">
    <property type="entry name" value="FolB_dom"/>
</dbReference>
<gene>
    <name evidence="2" type="ORF">OF850_09245</name>
</gene>
<name>A0ABT3NV78_9PROT</name>
<dbReference type="EC" id="4.1.2.25" evidence="2"/>
<accession>A0ABT3NV78</accession>
<proteinExistence type="predicted"/>
<evidence type="ECO:0000259" key="1">
    <source>
        <dbReference type="SMART" id="SM00905"/>
    </source>
</evidence>
<dbReference type="Pfam" id="PF02152">
    <property type="entry name" value="FolB"/>
    <property type="match status" value="1"/>
</dbReference>
<dbReference type="SUPFAM" id="SSF55620">
    <property type="entry name" value="Tetrahydrobiopterin biosynthesis enzymes-like"/>
    <property type="match status" value="1"/>
</dbReference>
<dbReference type="Proteomes" id="UP001526430">
    <property type="component" value="Unassembled WGS sequence"/>
</dbReference>
<sequence>MDPMSLFPGGYVCSRVLGMETEVAIGLHPWERHHERPNRLSVDAEMFVPEGAAGGGIVDYDGVRDLVRGWRGRPHVEVLETLAEELLAECFRDARVAAARVRITKTQIFPEARGAGIEVFRRRKA</sequence>
<feature type="domain" description="Dihydroneopterin aldolase/epimerase" evidence="1">
    <location>
        <begin position="14"/>
        <end position="121"/>
    </location>
</feature>
<keyword evidence="3" id="KW-1185">Reference proteome</keyword>
<keyword evidence="2" id="KW-0456">Lyase</keyword>
<evidence type="ECO:0000313" key="2">
    <source>
        <dbReference type="EMBL" id="MCW8085808.1"/>
    </source>
</evidence>
<dbReference type="SMART" id="SM00905">
    <property type="entry name" value="FolB"/>
    <property type="match status" value="1"/>
</dbReference>
<reference evidence="2 3" key="1">
    <citation type="submission" date="2022-10" db="EMBL/GenBank/DDBJ databases">
        <title>Roseococcus glaciei nov., sp. nov., isolated from glacier.</title>
        <authorList>
            <person name="Liu Q."/>
            <person name="Xin Y.-H."/>
        </authorList>
    </citation>
    <scope>NUCLEOTIDE SEQUENCE [LARGE SCALE GENOMIC DNA]</scope>
    <source>
        <strain evidence="2 3">MDT2-1-1</strain>
    </source>
</reference>